<organism evidence="3">
    <name type="scientific">Mesocestoides corti</name>
    <name type="common">Flatworm</name>
    <dbReference type="NCBI Taxonomy" id="53468"/>
    <lineage>
        <taxon>Eukaryota</taxon>
        <taxon>Metazoa</taxon>
        <taxon>Spiralia</taxon>
        <taxon>Lophotrochozoa</taxon>
        <taxon>Platyhelminthes</taxon>
        <taxon>Cestoda</taxon>
        <taxon>Eucestoda</taxon>
        <taxon>Cyclophyllidea</taxon>
        <taxon>Mesocestoididae</taxon>
        <taxon>Mesocestoides</taxon>
    </lineage>
</organism>
<gene>
    <name evidence="1" type="ORF">MCOS_LOCUS10436</name>
</gene>
<dbReference type="SUPFAM" id="SSF56235">
    <property type="entry name" value="N-terminal nucleophile aminohydrolases (Ntn hydrolases)"/>
    <property type="match status" value="1"/>
</dbReference>
<dbReference type="Gene3D" id="3.60.20.10">
    <property type="entry name" value="Glutamine Phosphoribosylpyrophosphate, subunit 1, domain 1"/>
    <property type="match status" value="1"/>
</dbReference>
<dbReference type="InterPro" id="IPR001353">
    <property type="entry name" value="Proteasome_sua/b"/>
</dbReference>
<dbReference type="WBParaSite" id="MCOS_0001043501-mRNA-1">
    <property type="protein sequence ID" value="MCOS_0001043501-mRNA-1"/>
    <property type="gene ID" value="MCOS_0001043501"/>
</dbReference>
<reference evidence="3" key="1">
    <citation type="submission" date="2017-02" db="UniProtKB">
        <authorList>
            <consortium name="WormBaseParasite"/>
        </authorList>
    </citation>
    <scope>IDENTIFICATION</scope>
</reference>
<dbReference type="GO" id="GO:0051603">
    <property type="term" value="P:proteolysis involved in protein catabolic process"/>
    <property type="evidence" value="ECO:0007669"/>
    <property type="project" value="InterPro"/>
</dbReference>
<dbReference type="OrthoDB" id="268428at2759"/>
<evidence type="ECO:0000313" key="2">
    <source>
        <dbReference type="Proteomes" id="UP000267029"/>
    </source>
</evidence>
<keyword evidence="2" id="KW-1185">Reference proteome</keyword>
<dbReference type="GO" id="GO:0005839">
    <property type="term" value="C:proteasome core complex"/>
    <property type="evidence" value="ECO:0007669"/>
    <property type="project" value="InterPro"/>
</dbReference>
<dbReference type="InterPro" id="IPR029055">
    <property type="entry name" value="Ntn_hydrolases_N"/>
</dbReference>
<accession>A0A0R3URD0</accession>
<sequence length="79" mass="8854">MINEPYAVHGHGVFVTLGILDSQYDPSMSVDSAFQLQENCVLKLKKRFVVNNDQFSVRVVKKEGIKHLPTLLINLSVSP</sequence>
<dbReference type="EMBL" id="UXSR01006322">
    <property type="protein sequence ID" value="VDD84433.1"/>
    <property type="molecule type" value="Genomic_DNA"/>
</dbReference>
<name>A0A0R3URD0_MESCO</name>
<evidence type="ECO:0000313" key="1">
    <source>
        <dbReference type="EMBL" id="VDD84433.1"/>
    </source>
</evidence>
<dbReference type="Proteomes" id="UP000267029">
    <property type="component" value="Unassembled WGS sequence"/>
</dbReference>
<dbReference type="Pfam" id="PF00227">
    <property type="entry name" value="Proteasome"/>
    <property type="match status" value="1"/>
</dbReference>
<dbReference type="STRING" id="53468.A0A0R3URD0"/>
<reference evidence="1 2" key="2">
    <citation type="submission" date="2018-10" db="EMBL/GenBank/DDBJ databases">
        <authorList>
            <consortium name="Pathogen Informatics"/>
        </authorList>
    </citation>
    <scope>NUCLEOTIDE SEQUENCE [LARGE SCALE GENOMIC DNA]</scope>
</reference>
<proteinExistence type="predicted"/>
<dbReference type="AlphaFoldDB" id="A0A0R3URD0"/>
<protein>
    <submittedName>
        <fullName evidence="3">DUF223 domain-containing protein</fullName>
    </submittedName>
</protein>
<evidence type="ECO:0000313" key="3">
    <source>
        <dbReference type="WBParaSite" id="MCOS_0001043501-mRNA-1"/>
    </source>
</evidence>